<dbReference type="EMBL" id="AJWZ01006694">
    <property type="protein sequence ID" value="EKC59047.1"/>
    <property type="molecule type" value="Genomic_DNA"/>
</dbReference>
<dbReference type="AlphaFoldDB" id="K1SE73"/>
<reference evidence="1" key="1">
    <citation type="journal article" date="2013" name="Environ. Microbiol.">
        <title>Microbiota from the distal guts of lean and obese adolescents exhibit partial functional redundancy besides clear differences in community structure.</title>
        <authorList>
            <person name="Ferrer M."/>
            <person name="Ruiz A."/>
            <person name="Lanza F."/>
            <person name="Haange S.B."/>
            <person name="Oberbach A."/>
            <person name="Till H."/>
            <person name="Bargiela R."/>
            <person name="Campoy C."/>
            <person name="Segura M.T."/>
            <person name="Richter M."/>
            <person name="von Bergen M."/>
            <person name="Seifert J."/>
            <person name="Suarez A."/>
        </authorList>
    </citation>
    <scope>NUCLEOTIDE SEQUENCE</scope>
</reference>
<evidence type="ECO:0000313" key="1">
    <source>
        <dbReference type="EMBL" id="EKC59047.1"/>
    </source>
</evidence>
<dbReference type="SUPFAM" id="SSF53659">
    <property type="entry name" value="Isocitrate/Isopropylmalate dehydrogenase-like"/>
    <property type="match status" value="1"/>
</dbReference>
<protein>
    <submittedName>
        <fullName evidence="1">Fatty acid/phospholipid biosynthesis enzyme</fullName>
    </submittedName>
</protein>
<proteinExistence type="predicted"/>
<name>K1SE73_9ZZZZ</name>
<feature type="non-terminal residue" evidence="1">
    <location>
        <position position="63"/>
    </location>
</feature>
<comment type="caution">
    <text evidence="1">The sequence shown here is derived from an EMBL/GenBank/DDBJ whole genome shotgun (WGS) entry which is preliminary data.</text>
</comment>
<gene>
    <name evidence="1" type="ORF">OBE_09692</name>
</gene>
<organism evidence="1">
    <name type="scientific">human gut metagenome</name>
    <dbReference type="NCBI Taxonomy" id="408170"/>
    <lineage>
        <taxon>unclassified sequences</taxon>
        <taxon>metagenomes</taxon>
        <taxon>organismal metagenomes</taxon>
    </lineage>
</organism>
<sequence>MIILLDAMGGDNAPDANIKGAVAAINQIKAELWLIGKEEVIKAKLKEFYNKTAEEISPRLKIY</sequence>
<accession>K1SE73</accession>
<dbReference type="Gene3D" id="3.40.718.10">
    <property type="entry name" value="Isopropylmalate Dehydrogenase"/>
    <property type="match status" value="1"/>
</dbReference>